<proteinExistence type="predicted"/>
<keyword evidence="3" id="KW-1185">Reference proteome</keyword>
<comment type="caution">
    <text evidence="2">The sequence shown here is derived from an EMBL/GenBank/DDBJ whole genome shotgun (WGS) entry which is preliminary data.</text>
</comment>
<evidence type="ECO:0000313" key="2">
    <source>
        <dbReference type="EMBL" id="GIG93402.1"/>
    </source>
</evidence>
<feature type="compositionally biased region" description="Polar residues" evidence="1">
    <location>
        <begin position="289"/>
        <end position="307"/>
    </location>
</feature>
<feature type="region of interest" description="Disordered" evidence="1">
    <location>
        <begin position="1"/>
        <end position="21"/>
    </location>
</feature>
<name>A0ABQ4EF95_9ACTN</name>
<dbReference type="EMBL" id="BONW01000069">
    <property type="protein sequence ID" value="GIG93402.1"/>
    <property type="molecule type" value="Genomic_DNA"/>
</dbReference>
<sequence length="339" mass="36961">MLERQGPAATEFPQPWFEVGGPARGRSGMTPQGRYRAAVPTDIYGFLEVRHPYPYDSAASWICSMDLAPLHDGMDYAALGCLFGVRNWLSWKPAAADRGLPPDVSATVRDDYEKWSRLDGAIHGATWVSWAELRDLDLSDPAPGRGVLEIQERPRVDHPEYDRWPAGNPEWHGLRRRIRIGDEWPNDVVEAYGVPPVGSTPADASPGCWATADARFQYDSWTRQDVIGPGTGWEHLFNVMYAPSDSASAMTGYVWSSGSTSTIASDSEECTSYVRAAWQAPGYVRTAGTPANVNHSTGQDSQDQLSGSAADRAPVSAAAGRGHSRRASARRPTADPTRG</sequence>
<dbReference type="Proteomes" id="UP000646749">
    <property type="component" value="Unassembled WGS sequence"/>
</dbReference>
<accession>A0ABQ4EF95</accession>
<gene>
    <name evidence="2" type="ORF">Pen02_83380</name>
</gene>
<protein>
    <submittedName>
        <fullName evidence="2">Uncharacterized protein</fullName>
    </submittedName>
</protein>
<reference evidence="2 3" key="1">
    <citation type="submission" date="2021-01" db="EMBL/GenBank/DDBJ databases">
        <title>Whole genome shotgun sequence of Plantactinospora endophytica NBRC 110450.</title>
        <authorList>
            <person name="Komaki H."/>
            <person name="Tamura T."/>
        </authorList>
    </citation>
    <scope>NUCLEOTIDE SEQUENCE [LARGE SCALE GENOMIC DNA]</scope>
    <source>
        <strain evidence="2 3">NBRC 110450</strain>
    </source>
</reference>
<evidence type="ECO:0000313" key="3">
    <source>
        <dbReference type="Proteomes" id="UP000646749"/>
    </source>
</evidence>
<organism evidence="2 3">
    <name type="scientific">Plantactinospora endophytica</name>
    <dbReference type="NCBI Taxonomy" id="673535"/>
    <lineage>
        <taxon>Bacteria</taxon>
        <taxon>Bacillati</taxon>
        <taxon>Actinomycetota</taxon>
        <taxon>Actinomycetes</taxon>
        <taxon>Micromonosporales</taxon>
        <taxon>Micromonosporaceae</taxon>
        <taxon>Plantactinospora</taxon>
    </lineage>
</organism>
<evidence type="ECO:0000256" key="1">
    <source>
        <dbReference type="SAM" id="MobiDB-lite"/>
    </source>
</evidence>
<feature type="compositionally biased region" description="Low complexity" evidence="1">
    <location>
        <begin position="309"/>
        <end position="321"/>
    </location>
</feature>
<feature type="region of interest" description="Disordered" evidence="1">
    <location>
        <begin position="288"/>
        <end position="339"/>
    </location>
</feature>